<name>A0A9E4ZIA3_9EURY</name>
<evidence type="ECO:0000313" key="2">
    <source>
        <dbReference type="Proteomes" id="UP001056766"/>
    </source>
</evidence>
<dbReference type="Pfam" id="PF10967">
    <property type="entry name" value="DUF2769"/>
    <property type="match status" value="1"/>
</dbReference>
<keyword evidence="2" id="KW-1185">Reference proteome</keyword>
<organism evidence="1 2">
    <name type="scientific">Methanococcoides seepicolus</name>
    <dbReference type="NCBI Taxonomy" id="2828780"/>
    <lineage>
        <taxon>Archaea</taxon>
        <taxon>Methanobacteriati</taxon>
        <taxon>Methanobacteriota</taxon>
        <taxon>Stenosarchaea group</taxon>
        <taxon>Methanomicrobia</taxon>
        <taxon>Methanosarcinales</taxon>
        <taxon>Methanosarcinaceae</taxon>
        <taxon>Methanococcoides</taxon>
    </lineage>
</organism>
<protein>
    <submittedName>
        <fullName evidence="1">DUF2769 domain-containing protein</fullName>
    </submittedName>
</protein>
<reference evidence="1" key="2">
    <citation type="submission" date="2021-04" db="EMBL/GenBank/DDBJ databases">
        <authorList>
            <person name="Dong X."/>
        </authorList>
    </citation>
    <scope>NUCLEOTIDE SEQUENCE</scope>
    <source>
        <strain evidence="1">LLY</strain>
    </source>
</reference>
<accession>A0A9E4ZIA3</accession>
<evidence type="ECO:0000313" key="1">
    <source>
        <dbReference type="EMBL" id="MCM1987518.1"/>
    </source>
</evidence>
<dbReference type="AlphaFoldDB" id="A0A9E4ZIA3"/>
<dbReference type="InterPro" id="IPR020075">
    <property type="entry name" value="Uncharacterised_AF2234"/>
</dbReference>
<sequence>MCVCAKCPSWVECGEKGGYCFPTIGKSSCITEEKGCICGGCPVTEKLGLTHGYYCTRGSEKEQLGM</sequence>
<gene>
    <name evidence="1" type="ORF">KDK67_11105</name>
</gene>
<dbReference type="EMBL" id="JAGSOI010000054">
    <property type="protein sequence ID" value="MCM1987518.1"/>
    <property type="molecule type" value="Genomic_DNA"/>
</dbReference>
<comment type="caution">
    <text evidence="1">The sequence shown here is derived from an EMBL/GenBank/DDBJ whole genome shotgun (WGS) entry which is preliminary data.</text>
</comment>
<dbReference type="Proteomes" id="UP001056766">
    <property type="component" value="Unassembled WGS sequence"/>
</dbReference>
<reference evidence="1" key="1">
    <citation type="journal article" date="2021" name="mSystems">
        <title>Bacteria and Archaea Synergistically Convert Glycine Betaine to Biogenic Methane in the Formosa Cold Seep of the South China Sea.</title>
        <authorList>
            <person name="Li L."/>
            <person name="Zhang W."/>
            <person name="Zhang S."/>
            <person name="Song L."/>
            <person name="Sun Q."/>
            <person name="Zhang H."/>
            <person name="Xiang H."/>
            <person name="Dong X."/>
        </authorList>
    </citation>
    <scope>NUCLEOTIDE SEQUENCE</scope>
    <source>
        <strain evidence="1">LLY</strain>
    </source>
</reference>
<proteinExistence type="predicted"/>